<evidence type="ECO:0000313" key="2">
    <source>
        <dbReference type="Proteomes" id="UP000265520"/>
    </source>
</evidence>
<name>A0A392UKV8_9FABA</name>
<protein>
    <submittedName>
        <fullName evidence="1">Uncharacterized protein</fullName>
    </submittedName>
</protein>
<dbReference type="EMBL" id="LXQA010857021">
    <property type="protein sequence ID" value="MCI74273.1"/>
    <property type="molecule type" value="Genomic_DNA"/>
</dbReference>
<organism evidence="1 2">
    <name type="scientific">Trifolium medium</name>
    <dbReference type="NCBI Taxonomy" id="97028"/>
    <lineage>
        <taxon>Eukaryota</taxon>
        <taxon>Viridiplantae</taxon>
        <taxon>Streptophyta</taxon>
        <taxon>Embryophyta</taxon>
        <taxon>Tracheophyta</taxon>
        <taxon>Spermatophyta</taxon>
        <taxon>Magnoliopsida</taxon>
        <taxon>eudicotyledons</taxon>
        <taxon>Gunneridae</taxon>
        <taxon>Pentapetalae</taxon>
        <taxon>rosids</taxon>
        <taxon>fabids</taxon>
        <taxon>Fabales</taxon>
        <taxon>Fabaceae</taxon>
        <taxon>Papilionoideae</taxon>
        <taxon>50 kb inversion clade</taxon>
        <taxon>NPAAA clade</taxon>
        <taxon>Hologalegina</taxon>
        <taxon>IRL clade</taxon>
        <taxon>Trifolieae</taxon>
        <taxon>Trifolium</taxon>
    </lineage>
</organism>
<sequence>MVQLEPMLQLEPVVLSRLQRVLSGLQM</sequence>
<evidence type="ECO:0000313" key="1">
    <source>
        <dbReference type="EMBL" id="MCI74273.1"/>
    </source>
</evidence>
<proteinExistence type="predicted"/>
<keyword evidence="2" id="KW-1185">Reference proteome</keyword>
<dbReference type="AlphaFoldDB" id="A0A392UKV8"/>
<comment type="caution">
    <text evidence="1">The sequence shown here is derived from an EMBL/GenBank/DDBJ whole genome shotgun (WGS) entry which is preliminary data.</text>
</comment>
<feature type="non-terminal residue" evidence="1">
    <location>
        <position position="27"/>
    </location>
</feature>
<reference evidence="1 2" key="1">
    <citation type="journal article" date="2018" name="Front. Plant Sci.">
        <title>Red Clover (Trifolium pratense) and Zigzag Clover (T. medium) - A Picture of Genomic Similarities and Differences.</title>
        <authorList>
            <person name="Dluhosova J."/>
            <person name="Istvanek J."/>
            <person name="Nedelnik J."/>
            <person name="Repkova J."/>
        </authorList>
    </citation>
    <scope>NUCLEOTIDE SEQUENCE [LARGE SCALE GENOMIC DNA]</scope>
    <source>
        <strain evidence="2">cv. 10/8</strain>
        <tissue evidence="1">Leaf</tissue>
    </source>
</reference>
<dbReference type="Proteomes" id="UP000265520">
    <property type="component" value="Unassembled WGS sequence"/>
</dbReference>
<accession>A0A392UKV8</accession>